<evidence type="ECO:0000256" key="1">
    <source>
        <dbReference type="SAM" id="MobiDB-lite"/>
    </source>
</evidence>
<dbReference type="RefSeq" id="WP_123100162.1">
    <property type="nucleotide sequence ID" value="NZ_RIBZ01000172.1"/>
</dbReference>
<dbReference type="AlphaFoldDB" id="A0A3M8WFI0"/>
<evidence type="ECO:0000313" key="3">
    <source>
        <dbReference type="Proteomes" id="UP000275401"/>
    </source>
</evidence>
<proteinExistence type="predicted"/>
<name>A0A3M8WFI0_9ACTN</name>
<evidence type="ECO:0008006" key="4">
    <source>
        <dbReference type="Google" id="ProtNLM"/>
    </source>
</evidence>
<feature type="region of interest" description="Disordered" evidence="1">
    <location>
        <begin position="43"/>
        <end position="64"/>
    </location>
</feature>
<dbReference type="Proteomes" id="UP000275401">
    <property type="component" value="Unassembled WGS sequence"/>
</dbReference>
<organism evidence="2 3">
    <name type="scientific">Streptomyces botrytidirepellens</name>
    <dbReference type="NCBI Taxonomy" id="2486417"/>
    <lineage>
        <taxon>Bacteria</taxon>
        <taxon>Bacillati</taxon>
        <taxon>Actinomycetota</taxon>
        <taxon>Actinomycetes</taxon>
        <taxon>Kitasatosporales</taxon>
        <taxon>Streptomycetaceae</taxon>
        <taxon>Streptomyces</taxon>
    </lineage>
</organism>
<accession>A0A3M8WFI0</accession>
<dbReference type="EMBL" id="RIBZ01000172">
    <property type="protein sequence ID" value="RNG27479.1"/>
    <property type="molecule type" value="Genomic_DNA"/>
</dbReference>
<keyword evidence="3" id="KW-1185">Reference proteome</keyword>
<evidence type="ECO:0000313" key="2">
    <source>
        <dbReference type="EMBL" id="RNG27479.1"/>
    </source>
</evidence>
<gene>
    <name evidence="2" type="ORF">EEJ42_13350</name>
</gene>
<protein>
    <recommendedName>
        <fullName evidence="4">PRC-barrel domain containing protein</fullName>
    </recommendedName>
</protein>
<sequence length="64" mass="7044">MTTAGHTRRRPRIGDLVYDIERETIGRVAYIDAGGNIAWIKPRNGGPEWTALPEQLRPAADGEG</sequence>
<comment type="caution">
    <text evidence="2">The sequence shown here is derived from an EMBL/GenBank/DDBJ whole genome shotgun (WGS) entry which is preliminary data.</text>
</comment>
<reference evidence="2 3" key="1">
    <citation type="submission" date="2018-11" db="EMBL/GenBank/DDBJ databases">
        <title>The Potential of Streptomyces as Biocontrol Agents against the Tomato grey mould, Botrytis cinerea (Gray mold) Frontiers in Microbiology.</title>
        <authorList>
            <person name="Li D."/>
        </authorList>
    </citation>
    <scope>NUCLEOTIDE SEQUENCE [LARGE SCALE GENOMIC DNA]</scope>
    <source>
        <strain evidence="2 3">NEAU-LD23</strain>
    </source>
</reference>